<accession>A0A6J6YG85</accession>
<evidence type="ECO:0000256" key="1">
    <source>
        <dbReference type="SAM" id="MobiDB-lite"/>
    </source>
</evidence>
<dbReference type="AlphaFoldDB" id="A0A6J6YG85"/>
<feature type="region of interest" description="Disordered" evidence="1">
    <location>
        <begin position="1"/>
        <end position="54"/>
    </location>
</feature>
<organism evidence="2">
    <name type="scientific">freshwater metagenome</name>
    <dbReference type="NCBI Taxonomy" id="449393"/>
    <lineage>
        <taxon>unclassified sequences</taxon>
        <taxon>metagenomes</taxon>
        <taxon>ecological metagenomes</taxon>
    </lineage>
</organism>
<reference evidence="2" key="1">
    <citation type="submission" date="2020-05" db="EMBL/GenBank/DDBJ databases">
        <authorList>
            <person name="Chiriac C."/>
            <person name="Salcher M."/>
            <person name="Ghai R."/>
            <person name="Kavagutti S V."/>
        </authorList>
    </citation>
    <scope>NUCLEOTIDE SEQUENCE</scope>
</reference>
<evidence type="ECO:0000313" key="2">
    <source>
        <dbReference type="EMBL" id="CAB4807979.1"/>
    </source>
</evidence>
<name>A0A6J6YG85_9ZZZZ</name>
<proteinExistence type="predicted"/>
<dbReference type="EMBL" id="CAFAAM010000124">
    <property type="protein sequence ID" value="CAB4807979.1"/>
    <property type="molecule type" value="Genomic_DNA"/>
</dbReference>
<feature type="compositionally biased region" description="Basic residues" evidence="1">
    <location>
        <begin position="10"/>
        <end position="20"/>
    </location>
</feature>
<gene>
    <name evidence="2" type="ORF">UFOPK3010_00972</name>
</gene>
<protein>
    <submittedName>
        <fullName evidence="2">Unannotated protein</fullName>
    </submittedName>
</protein>
<sequence length="109" mass="11755">MAQHTAHVGGIHRHRNHSGRGHGQPSTGAIESVAYKDPNHGTGIDSPTMKTASPGITHPHCIAIGEDTTIHMVQQDLFGRLVGPAPQCVRRQIGGRDLHSHDFPLRPQV</sequence>